<dbReference type="Proteomes" id="UP000823485">
    <property type="component" value="Unassembled WGS sequence"/>
</dbReference>
<keyword evidence="3" id="KW-0540">Nuclease</keyword>
<evidence type="ECO:0000256" key="1">
    <source>
        <dbReference type="SAM" id="Coils"/>
    </source>
</evidence>
<evidence type="ECO:0000256" key="2">
    <source>
        <dbReference type="SAM" id="SignalP"/>
    </source>
</evidence>
<organism evidence="3 4">
    <name type="scientific">Siminovitchia thermophila</name>
    <dbReference type="NCBI Taxonomy" id="1245522"/>
    <lineage>
        <taxon>Bacteria</taxon>
        <taxon>Bacillati</taxon>
        <taxon>Bacillota</taxon>
        <taxon>Bacilli</taxon>
        <taxon>Bacillales</taxon>
        <taxon>Bacillaceae</taxon>
        <taxon>Siminovitchia</taxon>
    </lineage>
</organism>
<sequence length="214" mass="25011">MRKRKLATVICVSAFLLASCGSPEKKIYKTLEETVSIEKDFESQQKPMAELEEKETEIFNEMMKLGMKQMDKVTELSDKALNNLKKREEYLKKEEKAIAASKKEFEKVKETIPSLEDEPLKEKANQLEQLMAERYDAHVKLSKAYKATIKEDRKLYEMMKNKDLKLEELEQQIAASNKAREQVIEANKEFNEYTKKFNEEKSAFYKEADLKNAS</sequence>
<dbReference type="SUPFAM" id="SSF140423">
    <property type="entry name" value="MW0975(SA0943)-like"/>
    <property type="match status" value="1"/>
</dbReference>
<dbReference type="Pfam" id="PF10368">
    <property type="entry name" value="YkyA"/>
    <property type="match status" value="1"/>
</dbReference>
<proteinExistence type="predicted"/>
<dbReference type="Gene3D" id="1.20.120.570">
    <property type="entry name" value="YkyA-like"/>
    <property type="match status" value="1"/>
</dbReference>
<dbReference type="InterPro" id="IPR036785">
    <property type="entry name" value="YkyA-like_sf"/>
</dbReference>
<reference evidence="3 4" key="1">
    <citation type="submission" date="2021-01" db="EMBL/GenBank/DDBJ databases">
        <title>Genomic Encyclopedia of Type Strains, Phase IV (KMG-IV): sequencing the most valuable type-strain genomes for metagenomic binning, comparative biology and taxonomic classification.</title>
        <authorList>
            <person name="Goeker M."/>
        </authorList>
    </citation>
    <scope>NUCLEOTIDE SEQUENCE [LARGE SCALE GENOMIC DNA]</scope>
    <source>
        <strain evidence="3 4">DSM 105453</strain>
    </source>
</reference>
<dbReference type="GO" id="GO:0004527">
    <property type="term" value="F:exonuclease activity"/>
    <property type="evidence" value="ECO:0007669"/>
    <property type="project" value="UniProtKB-KW"/>
</dbReference>
<keyword evidence="1" id="KW-0175">Coiled coil</keyword>
<dbReference type="EMBL" id="JAFBFH010000032">
    <property type="protein sequence ID" value="MBM7716750.1"/>
    <property type="molecule type" value="Genomic_DNA"/>
</dbReference>
<protein>
    <submittedName>
        <fullName evidence="3">DNA repair exonuclease SbcCD ATPase subunit</fullName>
    </submittedName>
</protein>
<keyword evidence="3" id="KW-0269">Exonuclease</keyword>
<dbReference type="InterPro" id="IPR019454">
    <property type="entry name" value="Lipoprot_YkyA-like"/>
</dbReference>
<evidence type="ECO:0000313" key="4">
    <source>
        <dbReference type="Proteomes" id="UP000823485"/>
    </source>
</evidence>
<keyword evidence="2" id="KW-0732">Signal</keyword>
<feature type="signal peptide" evidence="2">
    <location>
        <begin position="1"/>
        <end position="18"/>
    </location>
</feature>
<feature type="coiled-coil region" evidence="1">
    <location>
        <begin position="91"/>
        <end position="118"/>
    </location>
</feature>
<dbReference type="PROSITE" id="PS51257">
    <property type="entry name" value="PROKAR_LIPOPROTEIN"/>
    <property type="match status" value="1"/>
</dbReference>
<feature type="coiled-coil region" evidence="1">
    <location>
        <begin position="152"/>
        <end position="196"/>
    </location>
</feature>
<gene>
    <name evidence="3" type="ORF">JOC94_003774</name>
</gene>
<accession>A0ABS2RBL9</accession>
<feature type="chain" id="PRO_5047171909" evidence="2">
    <location>
        <begin position="19"/>
        <end position="214"/>
    </location>
</feature>
<dbReference type="RefSeq" id="WP_083717450.1">
    <property type="nucleotide sequence ID" value="NZ_JAFBFH010000032.1"/>
</dbReference>
<name>A0ABS2RBL9_9BACI</name>
<evidence type="ECO:0000313" key="3">
    <source>
        <dbReference type="EMBL" id="MBM7716750.1"/>
    </source>
</evidence>
<comment type="caution">
    <text evidence="3">The sequence shown here is derived from an EMBL/GenBank/DDBJ whole genome shotgun (WGS) entry which is preliminary data.</text>
</comment>
<keyword evidence="4" id="KW-1185">Reference proteome</keyword>
<keyword evidence="3" id="KW-0378">Hydrolase</keyword>